<dbReference type="InterPro" id="IPR036390">
    <property type="entry name" value="WH_DNA-bd_sf"/>
</dbReference>
<organism evidence="5 6">
    <name type="scientific">Paenibacillus nasutitermitis</name>
    <dbReference type="NCBI Taxonomy" id="1652958"/>
    <lineage>
        <taxon>Bacteria</taxon>
        <taxon>Bacillati</taxon>
        <taxon>Bacillota</taxon>
        <taxon>Bacilli</taxon>
        <taxon>Bacillales</taxon>
        <taxon>Paenibacillaceae</taxon>
        <taxon>Paenibacillus</taxon>
    </lineage>
</organism>
<dbReference type="Pfam" id="PF01638">
    <property type="entry name" value="HxlR"/>
    <property type="match status" value="1"/>
</dbReference>
<reference evidence="5" key="1">
    <citation type="journal article" date="2014" name="Int. J. Syst. Evol. Microbiol.">
        <title>Complete genome sequence of Corynebacterium casei LMG S-19264T (=DSM 44701T), isolated from a smear-ripened cheese.</title>
        <authorList>
            <consortium name="US DOE Joint Genome Institute (JGI-PGF)"/>
            <person name="Walter F."/>
            <person name="Albersmeier A."/>
            <person name="Kalinowski J."/>
            <person name="Ruckert C."/>
        </authorList>
    </citation>
    <scope>NUCLEOTIDE SEQUENCE</scope>
    <source>
        <strain evidence="5">CGMCC 1.15178</strain>
    </source>
</reference>
<keyword evidence="1" id="KW-0805">Transcription regulation</keyword>
<evidence type="ECO:0000256" key="1">
    <source>
        <dbReference type="ARBA" id="ARBA00023015"/>
    </source>
</evidence>
<evidence type="ECO:0000313" key="5">
    <source>
        <dbReference type="EMBL" id="GGD73109.1"/>
    </source>
</evidence>
<evidence type="ECO:0000313" key="6">
    <source>
        <dbReference type="Proteomes" id="UP000612456"/>
    </source>
</evidence>
<reference evidence="5" key="2">
    <citation type="submission" date="2020-09" db="EMBL/GenBank/DDBJ databases">
        <authorList>
            <person name="Sun Q."/>
            <person name="Zhou Y."/>
        </authorList>
    </citation>
    <scope>NUCLEOTIDE SEQUENCE</scope>
    <source>
        <strain evidence="5">CGMCC 1.15178</strain>
    </source>
</reference>
<dbReference type="AlphaFoldDB" id="A0A916Z2V2"/>
<dbReference type="InterPro" id="IPR036388">
    <property type="entry name" value="WH-like_DNA-bd_sf"/>
</dbReference>
<dbReference type="Proteomes" id="UP000612456">
    <property type="component" value="Unassembled WGS sequence"/>
</dbReference>
<keyword evidence="2" id="KW-0238">DNA-binding</keyword>
<name>A0A916Z2V2_9BACL</name>
<keyword evidence="6" id="KW-1185">Reference proteome</keyword>
<protein>
    <recommendedName>
        <fullName evidence="4">HTH hxlR-type domain-containing protein</fullName>
    </recommendedName>
</protein>
<keyword evidence="3" id="KW-0804">Transcription</keyword>
<sequence>MAVVIMFNTTIKWLSFFGELPITCVETFEKGANCVKKTEKIYNTAVEATLEVIGGKWKPVILFHLTFGKKRNNEFRSLIPAITQKMLTQHLRELEEEGVILRIAYNQVPPKVEYQLTDYGWSLKEILHLMCRWGDSHIERKYEGKAAVLANPQFKAVNNS</sequence>
<feature type="domain" description="HTH hxlR-type" evidence="4">
    <location>
        <begin position="34"/>
        <end position="142"/>
    </location>
</feature>
<gene>
    <name evidence="5" type="ORF">GCM10010911_33710</name>
</gene>
<dbReference type="EMBL" id="BMHP01000002">
    <property type="protein sequence ID" value="GGD73109.1"/>
    <property type="molecule type" value="Genomic_DNA"/>
</dbReference>
<dbReference type="Gene3D" id="1.10.10.10">
    <property type="entry name" value="Winged helix-like DNA-binding domain superfamily/Winged helix DNA-binding domain"/>
    <property type="match status" value="1"/>
</dbReference>
<dbReference type="GO" id="GO:0003677">
    <property type="term" value="F:DNA binding"/>
    <property type="evidence" value="ECO:0007669"/>
    <property type="project" value="UniProtKB-KW"/>
</dbReference>
<dbReference type="PANTHER" id="PTHR33204">
    <property type="entry name" value="TRANSCRIPTIONAL REGULATOR, MARR FAMILY"/>
    <property type="match status" value="1"/>
</dbReference>
<dbReference type="SUPFAM" id="SSF46785">
    <property type="entry name" value="Winged helix' DNA-binding domain"/>
    <property type="match status" value="1"/>
</dbReference>
<evidence type="ECO:0000256" key="2">
    <source>
        <dbReference type="ARBA" id="ARBA00023125"/>
    </source>
</evidence>
<proteinExistence type="predicted"/>
<dbReference type="PANTHER" id="PTHR33204:SF29">
    <property type="entry name" value="TRANSCRIPTIONAL REGULATOR"/>
    <property type="match status" value="1"/>
</dbReference>
<comment type="caution">
    <text evidence="5">The sequence shown here is derived from an EMBL/GenBank/DDBJ whole genome shotgun (WGS) entry which is preliminary data.</text>
</comment>
<evidence type="ECO:0000259" key="4">
    <source>
        <dbReference type="PROSITE" id="PS51118"/>
    </source>
</evidence>
<dbReference type="PROSITE" id="PS51118">
    <property type="entry name" value="HTH_HXLR"/>
    <property type="match status" value="1"/>
</dbReference>
<accession>A0A916Z2V2</accession>
<dbReference type="InterPro" id="IPR002577">
    <property type="entry name" value="HTH_HxlR"/>
</dbReference>
<evidence type="ECO:0000256" key="3">
    <source>
        <dbReference type="ARBA" id="ARBA00023163"/>
    </source>
</evidence>